<dbReference type="STRING" id="1192868.GCA_000304395_04535"/>
<dbReference type="InterPro" id="IPR001437">
    <property type="entry name" value="Tscrpt_elong_fac_GreA/B_C"/>
</dbReference>
<dbReference type="GO" id="GO:0016301">
    <property type="term" value="F:kinase activity"/>
    <property type="evidence" value="ECO:0007669"/>
    <property type="project" value="UniProtKB-KW"/>
</dbReference>
<evidence type="ECO:0000313" key="5">
    <source>
        <dbReference type="Proteomes" id="UP000245396"/>
    </source>
</evidence>
<dbReference type="PANTHER" id="PTHR30437:SF5">
    <property type="entry name" value="REGULATOR OF NUCLEOSIDE DIPHOSPHATE KINASE"/>
    <property type="match status" value="1"/>
</dbReference>
<proteinExistence type="predicted"/>
<gene>
    <name evidence="4" type="ORF">C7441_106143</name>
</gene>
<sequence length="180" mass="19157">MVNFAKFDRESALSNTTTSARQAAAHRNPWPGSVAVKSTGNAMQEKTRAKRKPVIKIAATDHAKLVSFAEAMESRNPEMAEELMLELDRAKVVADGSISADVVQMGSTVTYKPDTGEARTVTLVFPGDADIAQAKISILTPIGTALIGLATGQAIQWTARDGRSHELEIIEVRQPAAAGA</sequence>
<dbReference type="Gene3D" id="1.10.286.20">
    <property type="match status" value="1"/>
</dbReference>
<keyword evidence="5" id="KW-1185">Reference proteome</keyword>
<feature type="domain" description="Regulator of nucleoside diphosphate kinase N-terminal" evidence="3">
    <location>
        <begin position="53"/>
        <end position="93"/>
    </location>
</feature>
<dbReference type="InterPro" id="IPR023459">
    <property type="entry name" value="Tscrpt_elong_fac_GreA/B_fam"/>
</dbReference>
<dbReference type="InterPro" id="IPR029462">
    <property type="entry name" value="Rnk_N"/>
</dbReference>
<feature type="domain" description="Transcription elongation factor GreA/GreB C-terminal" evidence="2">
    <location>
        <begin position="100"/>
        <end position="173"/>
    </location>
</feature>
<dbReference type="AlphaFoldDB" id="A0A316C3N0"/>
<dbReference type="InterPro" id="IPR036953">
    <property type="entry name" value="GreA/GreB_C_sf"/>
</dbReference>
<keyword evidence="4" id="KW-0418">Kinase</keyword>
<dbReference type="Proteomes" id="UP000245396">
    <property type="component" value="Unassembled WGS sequence"/>
</dbReference>
<dbReference type="GO" id="GO:0032784">
    <property type="term" value="P:regulation of DNA-templated transcription elongation"/>
    <property type="evidence" value="ECO:0007669"/>
    <property type="project" value="InterPro"/>
</dbReference>
<protein>
    <submittedName>
        <fullName evidence="4">Regulator of nucleoside diphosphate kinase</fullName>
    </submittedName>
</protein>
<dbReference type="GO" id="GO:0070063">
    <property type="term" value="F:RNA polymerase binding"/>
    <property type="evidence" value="ECO:0007669"/>
    <property type="project" value="InterPro"/>
</dbReference>
<name>A0A316C3N0_PSESE</name>
<dbReference type="Gene3D" id="3.10.50.30">
    <property type="entry name" value="Transcription elongation factor, GreA/GreB, C-terminal domain"/>
    <property type="match status" value="1"/>
</dbReference>
<evidence type="ECO:0000259" key="2">
    <source>
        <dbReference type="Pfam" id="PF01272"/>
    </source>
</evidence>
<reference evidence="4 5" key="1">
    <citation type="submission" date="2018-05" db="EMBL/GenBank/DDBJ databases">
        <title>Genomic Encyclopedia of Type Strains, Phase IV (KMG-IV): sequencing the most valuable type-strain genomes for metagenomic binning, comparative biology and taxonomic classification.</title>
        <authorList>
            <person name="Goeker M."/>
        </authorList>
    </citation>
    <scope>NUCLEOTIDE SEQUENCE [LARGE SCALE GENOMIC DNA]</scope>
    <source>
        <strain evidence="4 5">DSM 6986</strain>
    </source>
</reference>
<dbReference type="GO" id="GO:0006354">
    <property type="term" value="P:DNA-templated transcription elongation"/>
    <property type="evidence" value="ECO:0007669"/>
    <property type="project" value="TreeGrafter"/>
</dbReference>
<dbReference type="GO" id="GO:0003677">
    <property type="term" value="F:DNA binding"/>
    <property type="evidence" value="ECO:0007669"/>
    <property type="project" value="InterPro"/>
</dbReference>
<feature type="compositionally biased region" description="Basic and acidic residues" evidence="1">
    <location>
        <begin position="1"/>
        <end position="11"/>
    </location>
</feature>
<dbReference type="NCBIfam" id="NF004396">
    <property type="entry name" value="PRK05753.1"/>
    <property type="match status" value="1"/>
</dbReference>
<dbReference type="Pfam" id="PF01272">
    <property type="entry name" value="GreA_GreB"/>
    <property type="match status" value="1"/>
</dbReference>
<dbReference type="SUPFAM" id="SSF54534">
    <property type="entry name" value="FKBP-like"/>
    <property type="match status" value="1"/>
</dbReference>
<evidence type="ECO:0000313" key="4">
    <source>
        <dbReference type="EMBL" id="PWJ84228.1"/>
    </source>
</evidence>
<organism evidence="4 5">
    <name type="scientific">Pseudaminobacter salicylatoxidans</name>
    <dbReference type="NCBI Taxonomy" id="93369"/>
    <lineage>
        <taxon>Bacteria</taxon>
        <taxon>Pseudomonadati</taxon>
        <taxon>Pseudomonadota</taxon>
        <taxon>Alphaproteobacteria</taxon>
        <taxon>Hyphomicrobiales</taxon>
        <taxon>Phyllobacteriaceae</taxon>
        <taxon>Pseudaminobacter</taxon>
    </lineage>
</organism>
<accession>A0A316C3N0</accession>
<feature type="compositionally biased region" description="Polar residues" evidence="1">
    <location>
        <begin position="12"/>
        <end position="21"/>
    </location>
</feature>
<evidence type="ECO:0000259" key="3">
    <source>
        <dbReference type="Pfam" id="PF14760"/>
    </source>
</evidence>
<comment type="caution">
    <text evidence="4">The sequence shown here is derived from an EMBL/GenBank/DDBJ whole genome shotgun (WGS) entry which is preliminary data.</text>
</comment>
<feature type="region of interest" description="Disordered" evidence="1">
    <location>
        <begin position="1"/>
        <end position="50"/>
    </location>
</feature>
<keyword evidence="4" id="KW-0808">Transferase</keyword>
<evidence type="ECO:0000256" key="1">
    <source>
        <dbReference type="SAM" id="MobiDB-lite"/>
    </source>
</evidence>
<dbReference type="Pfam" id="PF14760">
    <property type="entry name" value="Rnk_N"/>
    <property type="match status" value="1"/>
</dbReference>
<dbReference type="PANTHER" id="PTHR30437">
    <property type="entry name" value="TRANSCRIPTION ELONGATION FACTOR GREA"/>
    <property type="match status" value="1"/>
</dbReference>
<dbReference type="EMBL" id="QGGG01000006">
    <property type="protein sequence ID" value="PWJ84228.1"/>
    <property type="molecule type" value="Genomic_DNA"/>
</dbReference>